<reference evidence="1 2" key="1">
    <citation type="submission" date="2017-04" db="EMBL/GenBank/DDBJ databases">
        <title>Draft genome sequence of Tuber borchii Vittad., a whitish edible truffle.</title>
        <authorList>
            <consortium name="DOE Joint Genome Institute"/>
            <person name="Murat C."/>
            <person name="Kuo A."/>
            <person name="Barry K.W."/>
            <person name="Clum A."/>
            <person name="Dockter R.B."/>
            <person name="Fauchery L."/>
            <person name="Iotti M."/>
            <person name="Kohler A."/>
            <person name="Labutti K."/>
            <person name="Lindquist E.A."/>
            <person name="Lipzen A."/>
            <person name="Ohm R.A."/>
            <person name="Wang M."/>
            <person name="Grigoriev I.V."/>
            <person name="Zambonelli A."/>
            <person name="Martin F.M."/>
        </authorList>
    </citation>
    <scope>NUCLEOTIDE SEQUENCE [LARGE SCALE GENOMIC DNA]</scope>
    <source>
        <strain evidence="1 2">Tbo3840</strain>
    </source>
</reference>
<comment type="caution">
    <text evidence="1">The sequence shown here is derived from an EMBL/GenBank/DDBJ whole genome shotgun (WGS) entry which is preliminary data.</text>
</comment>
<proteinExistence type="predicted"/>
<dbReference type="EMBL" id="NESQ01000164">
    <property type="protein sequence ID" value="PUU77097.1"/>
    <property type="molecule type" value="Genomic_DNA"/>
</dbReference>
<dbReference type="AlphaFoldDB" id="A0A2T6ZNP5"/>
<evidence type="ECO:0000313" key="2">
    <source>
        <dbReference type="Proteomes" id="UP000244722"/>
    </source>
</evidence>
<accession>A0A2T6ZNP5</accession>
<organism evidence="1 2">
    <name type="scientific">Tuber borchii</name>
    <name type="common">White truffle</name>
    <dbReference type="NCBI Taxonomy" id="42251"/>
    <lineage>
        <taxon>Eukaryota</taxon>
        <taxon>Fungi</taxon>
        <taxon>Dikarya</taxon>
        <taxon>Ascomycota</taxon>
        <taxon>Pezizomycotina</taxon>
        <taxon>Pezizomycetes</taxon>
        <taxon>Pezizales</taxon>
        <taxon>Tuberaceae</taxon>
        <taxon>Tuber</taxon>
    </lineage>
</organism>
<keyword evidence="2" id="KW-1185">Reference proteome</keyword>
<gene>
    <name evidence="1" type="ORF">B9Z19DRAFT_198248</name>
</gene>
<evidence type="ECO:0000313" key="1">
    <source>
        <dbReference type="EMBL" id="PUU77097.1"/>
    </source>
</evidence>
<dbReference type="Proteomes" id="UP000244722">
    <property type="component" value="Unassembled WGS sequence"/>
</dbReference>
<name>A0A2T6ZNP5_TUBBO</name>
<protein>
    <submittedName>
        <fullName evidence="1">Uncharacterized protein</fullName>
    </submittedName>
</protein>
<sequence>MKKGKQDNDLASDPIQDNRRKEIFENRILLFFFLSSFFFKHEREYGIFVYPALSHPPTVCRPNFFFHKSQHPSFHCPMGES</sequence>